<feature type="region of interest" description="Disordered" evidence="1">
    <location>
        <begin position="289"/>
        <end position="338"/>
    </location>
</feature>
<keyword evidence="2" id="KW-0812">Transmembrane</keyword>
<keyword evidence="2" id="KW-1133">Transmembrane helix</keyword>
<evidence type="ECO:0000313" key="3">
    <source>
        <dbReference type="EMBL" id="KAK4216481.1"/>
    </source>
</evidence>
<feature type="transmembrane region" description="Helical" evidence="2">
    <location>
        <begin position="419"/>
        <end position="437"/>
    </location>
</feature>
<evidence type="ECO:0000313" key="4">
    <source>
        <dbReference type="Proteomes" id="UP001301769"/>
    </source>
</evidence>
<evidence type="ECO:0000256" key="1">
    <source>
        <dbReference type="SAM" id="MobiDB-lite"/>
    </source>
</evidence>
<dbReference type="Proteomes" id="UP001301769">
    <property type="component" value="Unassembled WGS sequence"/>
</dbReference>
<feature type="compositionally biased region" description="Basic and acidic residues" evidence="1">
    <location>
        <begin position="533"/>
        <end position="544"/>
    </location>
</feature>
<gene>
    <name evidence="3" type="ORF">QBC37DRAFT_416818</name>
</gene>
<comment type="caution">
    <text evidence="3">The sequence shown here is derived from an EMBL/GenBank/DDBJ whole genome shotgun (WGS) entry which is preliminary data.</text>
</comment>
<evidence type="ECO:0000256" key="2">
    <source>
        <dbReference type="SAM" id="Phobius"/>
    </source>
</evidence>
<accession>A0AAN6YEB3</accession>
<dbReference type="AlphaFoldDB" id="A0AAN6YEB3"/>
<keyword evidence="4" id="KW-1185">Reference proteome</keyword>
<feature type="transmembrane region" description="Helical" evidence="2">
    <location>
        <begin position="457"/>
        <end position="479"/>
    </location>
</feature>
<dbReference type="Gene3D" id="1.20.58.340">
    <property type="entry name" value="Magnesium transport protein CorA, transmembrane region"/>
    <property type="match status" value="1"/>
</dbReference>
<reference evidence="3" key="2">
    <citation type="submission" date="2023-05" db="EMBL/GenBank/DDBJ databases">
        <authorList>
            <consortium name="Lawrence Berkeley National Laboratory"/>
            <person name="Steindorff A."/>
            <person name="Hensen N."/>
            <person name="Bonometti L."/>
            <person name="Westerberg I."/>
            <person name="Brannstrom I.O."/>
            <person name="Guillou S."/>
            <person name="Cros-Aarteil S."/>
            <person name="Calhoun S."/>
            <person name="Haridas S."/>
            <person name="Kuo A."/>
            <person name="Mondo S."/>
            <person name="Pangilinan J."/>
            <person name="Riley R."/>
            <person name="Labutti K."/>
            <person name="Andreopoulos B."/>
            <person name="Lipzen A."/>
            <person name="Chen C."/>
            <person name="Yanf M."/>
            <person name="Daum C."/>
            <person name="Ng V."/>
            <person name="Clum A."/>
            <person name="Ohm R."/>
            <person name="Martin F."/>
            <person name="Silar P."/>
            <person name="Natvig D."/>
            <person name="Lalanne C."/>
            <person name="Gautier V."/>
            <person name="Ament-Velasquez S.L."/>
            <person name="Kruys A."/>
            <person name="Hutchinson M.I."/>
            <person name="Powell A.J."/>
            <person name="Barry K."/>
            <person name="Miller A.N."/>
            <person name="Grigoriev I.V."/>
            <person name="Debuchy R."/>
            <person name="Gladieux P."/>
            <person name="Thoren M.H."/>
            <person name="Johannesson H."/>
        </authorList>
    </citation>
    <scope>NUCLEOTIDE SEQUENCE</scope>
    <source>
        <strain evidence="3">PSN293</strain>
    </source>
</reference>
<feature type="compositionally biased region" description="Basic and acidic residues" evidence="1">
    <location>
        <begin position="298"/>
        <end position="310"/>
    </location>
</feature>
<reference evidence="3" key="1">
    <citation type="journal article" date="2023" name="Mol. Phylogenet. Evol.">
        <title>Genome-scale phylogeny and comparative genomics of the fungal order Sordariales.</title>
        <authorList>
            <person name="Hensen N."/>
            <person name="Bonometti L."/>
            <person name="Westerberg I."/>
            <person name="Brannstrom I.O."/>
            <person name="Guillou S."/>
            <person name="Cros-Aarteil S."/>
            <person name="Calhoun S."/>
            <person name="Haridas S."/>
            <person name="Kuo A."/>
            <person name="Mondo S."/>
            <person name="Pangilinan J."/>
            <person name="Riley R."/>
            <person name="LaButti K."/>
            <person name="Andreopoulos B."/>
            <person name="Lipzen A."/>
            <person name="Chen C."/>
            <person name="Yan M."/>
            <person name="Daum C."/>
            <person name="Ng V."/>
            <person name="Clum A."/>
            <person name="Steindorff A."/>
            <person name="Ohm R.A."/>
            <person name="Martin F."/>
            <person name="Silar P."/>
            <person name="Natvig D.O."/>
            <person name="Lalanne C."/>
            <person name="Gautier V."/>
            <person name="Ament-Velasquez S.L."/>
            <person name="Kruys A."/>
            <person name="Hutchinson M.I."/>
            <person name="Powell A.J."/>
            <person name="Barry K."/>
            <person name="Miller A.N."/>
            <person name="Grigoriev I.V."/>
            <person name="Debuchy R."/>
            <person name="Gladieux P."/>
            <person name="Hiltunen Thoren M."/>
            <person name="Johannesson H."/>
        </authorList>
    </citation>
    <scope>NUCLEOTIDE SEQUENCE</scope>
    <source>
        <strain evidence="3">PSN293</strain>
    </source>
</reference>
<name>A0AAN6YEB3_9PEZI</name>
<organism evidence="3 4">
    <name type="scientific">Rhypophila decipiens</name>
    <dbReference type="NCBI Taxonomy" id="261697"/>
    <lineage>
        <taxon>Eukaryota</taxon>
        <taxon>Fungi</taxon>
        <taxon>Dikarya</taxon>
        <taxon>Ascomycota</taxon>
        <taxon>Pezizomycotina</taxon>
        <taxon>Sordariomycetes</taxon>
        <taxon>Sordariomycetidae</taxon>
        <taxon>Sordariales</taxon>
        <taxon>Naviculisporaceae</taxon>
        <taxon>Rhypophila</taxon>
    </lineage>
</organism>
<keyword evidence="2" id="KW-0472">Membrane</keyword>
<dbReference type="EMBL" id="MU858068">
    <property type="protein sequence ID" value="KAK4216481.1"/>
    <property type="molecule type" value="Genomic_DNA"/>
</dbReference>
<protein>
    <submittedName>
        <fullName evidence="3">Uncharacterized protein</fullName>
    </submittedName>
</protein>
<proteinExistence type="predicted"/>
<sequence length="574" mass="64356">MDFERTSMEWTDHDFSSFGYGHKGESVVLTKALEEEGVRFELRSLVKKDEWKGWLQKTSFLKGDANMKRSNPGLCIVLVGRGDLTFNTIWDGMQAPVQYLPFDQAIFIQLVRLFRIHPRITRTIGRESCYFSVQHHSDADEEGGMISCTARTSSQLPDDLAFSSAFIPHLNLNLAVVYGCNQKQKREAIKRIQACDLAEAHHPLLLAGMLFEMERVRLGDAVDKLLDNFALRGSSSDRDLDLDMDKARMTEFLRSCYESRELVNHIKAVQLELGKLITAVSATISLPNSALLPTYPHQPEKSSDRDKDNPDPDPDPDLNFDSSSSTVGNPNPNPYLPASAAHKILTRLHDISLELTTKSHDCNLVNSNMSLTMTTAMSHFARLDNQTNLKLSRVNTELARTNTGLSHDMKRDSSQMRSIALLTMVFLPMTTVASIFSTGFFTWDADTAQGEEVVSGWIWVLVVVSVGLTLAVVGIWWWATRRERKRAFAGREIHGGLKRAIRAKKMAGRLGRVKAGRVGRVMGRIARDLRLNGNKNREDERTGEDNSVTGTEMRHDMSIDLERGLDDRISGDGS</sequence>
<feature type="region of interest" description="Disordered" evidence="1">
    <location>
        <begin position="533"/>
        <end position="556"/>
    </location>
</feature>